<evidence type="ECO:0000313" key="3">
    <source>
        <dbReference type="Proteomes" id="UP001235303"/>
    </source>
</evidence>
<dbReference type="EC" id="2.4.-.-" evidence="2"/>
<protein>
    <submittedName>
        <fullName evidence="2">Glycosyltransferase</fullName>
        <ecNumber evidence="2">2.4.-.-</ecNumber>
    </submittedName>
</protein>
<dbReference type="InterPro" id="IPR001173">
    <property type="entry name" value="Glyco_trans_2-like"/>
</dbReference>
<organism evidence="2 3">
    <name type="scientific">Roseofilum acuticapitatum BLCC-M154</name>
    <dbReference type="NCBI Taxonomy" id="3022444"/>
    <lineage>
        <taxon>Bacteria</taxon>
        <taxon>Bacillati</taxon>
        <taxon>Cyanobacteriota</taxon>
        <taxon>Cyanophyceae</taxon>
        <taxon>Desertifilales</taxon>
        <taxon>Desertifilaceae</taxon>
        <taxon>Roseofilum</taxon>
        <taxon>Roseofilum acuticapitatum</taxon>
    </lineage>
</organism>
<name>A0ABT7ANF3_9CYAN</name>
<dbReference type="Proteomes" id="UP001235303">
    <property type="component" value="Unassembled WGS sequence"/>
</dbReference>
<comment type="caution">
    <text evidence="2">The sequence shown here is derived from an EMBL/GenBank/DDBJ whole genome shotgun (WGS) entry which is preliminary data.</text>
</comment>
<dbReference type="GO" id="GO:0016757">
    <property type="term" value="F:glycosyltransferase activity"/>
    <property type="evidence" value="ECO:0007669"/>
    <property type="project" value="UniProtKB-KW"/>
</dbReference>
<keyword evidence="3" id="KW-1185">Reference proteome</keyword>
<dbReference type="Gene3D" id="3.90.550.10">
    <property type="entry name" value="Spore Coat Polysaccharide Biosynthesis Protein SpsA, Chain A"/>
    <property type="match status" value="1"/>
</dbReference>
<keyword evidence="2" id="KW-0328">Glycosyltransferase</keyword>
<reference evidence="2 3" key="1">
    <citation type="submission" date="2023-01" db="EMBL/GenBank/DDBJ databases">
        <title>Novel diversity within Roseofilum (Cyanobacteria; Desertifilaceae) from marine benthic mats with descriptions of four novel species.</title>
        <authorList>
            <person name="Wang Y."/>
            <person name="Berthold D.E."/>
            <person name="Hu J."/>
            <person name="Lefler F.W."/>
            <person name="Laughinghouse H.D. IV."/>
        </authorList>
    </citation>
    <scope>NUCLEOTIDE SEQUENCE [LARGE SCALE GENOMIC DNA]</scope>
    <source>
        <strain evidence="2 3">BLCC-M154</strain>
    </source>
</reference>
<dbReference type="RefSeq" id="WP_283751894.1">
    <property type="nucleotide sequence ID" value="NZ_JAQOSP010000006.1"/>
</dbReference>
<dbReference type="PANTHER" id="PTHR22916:SF3">
    <property type="entry name" value="UDP-GLCNAC:BETAGAL BETA-1,3-N-ACETYLGLUCOSAMINYLTRANSFERASE-LIKE PROTEIN 1"/>
    <property type="match status" value="1"/>
</dbReference>
<feature type="domain" description="Glycosyltransferase 2-like" evidence="1">
    <location>
        <begin position="8"/>
        <end position="162"/>
    </location>
</feature>
<dbReference type="InterPro" id="IPR029044">
    <property type="entry name" value="Nucleotide-diphossugar_trans"/>
</dbReference>
<accession>A0ABT7ANF3</accession>
<evidence type="ECO:0000313" key="2">
    <source>
        <dbReference type="EMBL" id="MDJ1168127.1"/>
    </source>
</evidence>
<proteinExistence type="predicted"/>
<dbReference type="CDD" id="cd00761">
    <property type="entry name" value="Glyco_tranf_GTA_type"/>
    <property type="match status" value="1"/>
</dbReference>
<sequence length="332" mass="38098">MKKSLLVSVVIPTYNYGRFITEAIDSIFSSSLSKDELEIIVVDDGSTDNTAYKIRAYEDDVIYIKQANSGKAQATKVGIDRARGKYLFNLDADDLFLPKKLEKVVDCFESDPDLVHVSHPAIYWDVNNDTKKNEPIPDWIKNTKLRGKELLRYFYRHQILFGGGSTFSTRTEIAKQMLIPQAVDMYIDEHLVLFALQDKYCYFIDEPLSIWRIHGNNFSVGESQSKKAIAKLKRSQSSMVAVLQTLEAEAFDPEILALYTLKTKVSIASIKEQLGEKTVNDIIDIWKYLWKNFSQDPDLLKLIQTYNVLNRTLPTPMINTMRSLKSRCLRDI</sequence>
<dbReference type="SUPFAM" id="SSF53448">
    <property type="entry name" value="Nucleotide-diphospho-sugar transferases"/>
    <property type="match status" value="1"/>
</dbReference>
<evidence type="ECO:0000259" key="1">
    <source>
        <dbReference type="Pfam" id="PF00535"/>
    </source>
</evidence>
<dbReference type="PANTHER" id="PTHR22916">
    <property type="entry name" value="GLYCOSYLTRANSFERASE"/>
    <property type="match status" value="1"/>
</dbReference>
<dbReference type="EMBL" id="JAQOSP010000006">
    <property type="protein sequence ID" value="MDJ1168127.1"/>
    <property type="molecule type" value="Genomic_DNA"/>
</dbReference>
<keyword evidence="2" id="KW-0808">Transferase</keyword>
<dbReference type="Pfam" id="PF00535">
    <property type="entry name" value="Glycos_transf_2"/>
    <property type="match status" value="1"/>
</dbReference>
<gene>
    <name evidence="2" type="ORF">PMG71_01645</name>
</gene>